<dbReference type="Proteomes" id="UP000248916">
    <property type="component" value="Unassembled WGS sequence"/>
</dbReference>
<dbReference type="RefSeq" id="WP_111537001.1">
    <property type="nucleotide sequence ID" value="NZ_QKZL01000005.1"/>
</dbReference>
<dbReference type="NCBIfam" id="TIGR02595">
    <property type="entry name" value="PEP_CTERM"/>
    <property type="match status" value="1"/>
</dbReference>
<name>A0A2W7Q5V4_9RHOB</name>
<keyword evidence="1" id="KW-0812">Transmembrane</keyword>
<feature type="transmembrane region" description="Helical" evidence="1">
    <location>
        <begin position="255"/>
        <end position="276"/>
    </location>
</feature>
<evidence type="ECO:0000256" key="1">
    <source>
        <dbReference type="SAM" id="Phobius"/>
    </source>
</evidence>
<accession>A0A2W7Q5V4</accession>
<reference evidence="3 4" key="1">
    <citation type="submission" date="2018-06" db="EMBL/GenBank/DDBJ databases">
        <title>Genomic Encyclopedia of Archaeal and Bacterial Type Strains, Phase II (KMG-II): from individual species to whole genera.</title>
        <authorList>
            <person name="Goeker M."/>
        </authorList>
    </citation>
    <scope>NUCLEOTIDE SEQUENCE [LARGE SCALE GENOMIC DNA]</scope>
    <source>
        <strain evidence="3 4">DSM 22009</strain>
    </source>
</reference>
<organism evidence="3 4">
    <name type="scientific">Palleronia aestuarii</name>
    <dbReference type="NCBI Taxonomy" id="568105"/>
    <lineage>
        <taxon>Bacteria</taxon>
        <taxon>Pseudomonadati</taxon>
        <taxon>Pseudomonadota</taxon>
        <taxon>Alphaproteobacteria</taxon>
        <taxon>Rhodobacterales</taxon>
        <taxon>Roseobacteraceae</taxon>
        <taxon>Palleronia</taxon>
    </lineage>
</organism>
<feature type="chain" id="PRO_5016120358" evidence="2">
    <location>
        <begin position="30"/>
        <end position="280"/>
    </location>
</feature>
<keyword evidence="2" id="KW-0732">Signal</keyword>
<dbReference type="OrthoDB" id="6275778at2"/>
<keyword evidence="4" id="KW-1185">Reference proteome</keyword>
<keyword evidence="1" id="KW-0472">Membrane</keyword>
<feature type="signal peptide" evidence="2">
    <location>
        <begin position="1"/>
        <end position="29"/>
    </location>
</feature>
<protein>
    <submittedName>
        <fullName evidence="3">Putative secreted protein</fullName>
    </submittedName>
</protein>
<comment type="caution">
    <text evidence="3">The sequence shown here is derived from an EMBL/GenBank/DDBJ whole genome shotgun (WGS) entry which is preliminary data.</text>
</comment>
<evidence type="ECO:0000313" key="4">
    <source>
        <dbReference type="Proteomes" id="UP000248916"/>
    </source>
</evidence>
<dbReference type="InterPro" id="IPR013424">
    <property type="entry name" value="Ice-binding_C"/>
</dbReference>
<gene>
    <name evidence="3" type="ORF">LX81_01741</name>
</gene>
<evidence type="ECO:0000313" key="3">
    <source>
        <dbReference type="EMBL" id="PZX17109.1"/>
    </source>
</evidence>
<sequence length="280" mass="28645">MKFCPVRTLRLIAPAIGVATVVTATIAPAAVVRVTEDNFAAGAGLITFSEFNLGTLNPVYTPSDYGADTTAPTVTTGGYFVGQSLSDNPSVDCPSASPSGCISGAPTGELTLDADAPNTFITNDSSFPTSPTLSGTPRFNGPIALLFDEDQLAVGFEGGFFDAAQSTGITAFGRQGELLGTVTNETRGIEFLGLVSADGMSEIAGVFLDLVGSEPAGYNIDNVRFGEPGDVIVPPGVPEIPMEPTDPVDPLPPVAAVPVPASLPLLVAGLGLLGFLRRRA</sequence>
<evidence type="ECO:0000256" key="2">
    <source>
        <dbReference type="SAM" id="SignalP"/>
    </source>
</evidence>
<proteinExistence type="predicted"/>
<dbReference type="EMBL" id="QKZL01000005">
    <property type="protein sequence ID" value="PZX17109.1"/>
    <property type="molecule type" value="Genomic_DNA"/>
</dbReference>
<keyword evidence="1" id="KW-1133">Transmembrane helix</keyword>
<dbReference type="AlphaFoldDB" id="A0A2W7Q5V4"/>